<gene>
    <name evidence="1" type="ORF">MILVUS5_LOCUS20292</name>
</gene>
<accession>A0ACB0K955</accession>
<keyword evidence="2" id="KW-1185">Reference proteome</keyword>
<evidence type="ECO:0000313" key="2">
    <source>
        <dbReference type="Proteomes" id="UP001177021"/>
    </source>
</evidence>
<evidence type="ECO:0000313" key="1">
    <source>
        <dbReference type="EMBL" id="CAJ2652868.1"/>
    </source>
</evidence>
<protein>
    <submittedName>
        <fullName evidence="1">Uncharacterized protein</fullName>
    </submittedName>
</protein>
<proteinExistence type="predicted"/>
<reference evidence="1" key="1">
    <citation type="submission" date="2023-10" db="EMBL/GenBank/DDBJ databases">
        <authorList>
            <person name="Rodriguez Cubillos JULIANA M."/>
            <person name="De Vega J."/>
        </authorList>
    </citation>
    <scope>NUCLEOTIDE SEQUENCE</scope>
</reference>
<comment type="caution">
    <text evidence="1">The sequence shown here is derived from an EMBL/GenBank/DDBJ whole genome shotgun (WGS) entry which is preliminary data.</text>
</comment>
<dbReference type="Proteomes" id="UP001177021">
    <property type="component" value="Unassembled WGS sequence"/>
</dbReference>
<name>A0ACB0K955_TRIPR</name>
<organism evidence="1 2">
    <name type="scientific">Trifolium pratense</name>
    <name type="common">Red clover</name>
    <dbReference type="NCBI Taxonomy" id="57577"/>
    <lineage>
        <taxon>Eukaryota</taxon>
        <taxon>Viridiplantae</taxon>
        <taxon>Streptophyta</taxon>
        <taxon>Embryophyta</taxon>
        <taxon>Tracheophyta</taxon>
        <taxon>Spermatophyta</taxon>
        <taxon>Magnoliopsida</taxon>
        <taxon>eudicotyledons</taxon>
        <taxon>Gunneridae</taxon>
        <taxon>Pentapetalae</taxon>
        <taxon>rosids</taxon>
        <taxon>fabids</taxon>
        <taxon>Fabales</taxon>
        <taxon>Fabaceae</taxon>
        <taxon>Papilionoideae</taxon>
        <taxon>50 kb inversion clade</taxon>
        <taxon>NPAAA clade</taxon>
        <taxon>Hologalegina</taxon>
        <taxon>IRL clade</taxon>
        <taxon>Trifolieae</taxon>
        <taxon>Trifolium</taxon>
    </lineage>
</organism>
<dbReference type="EMBL" id="CASHSV030000206">
    <property type="protein sequence ID" value="CAJ2652868.1"/>
    <property type="molecule type" value="Genomic_DNA"/>
</dbReference>
<sequence>MEKLHISRLKNVSMEANESKPNFISPLSEYVLQTELPRGWKIPKFTKFAGDTTESTVEHVARFFAEAGNLADNENLRLKYFPNSLTKNAFTWFTTLPTRSIQHWTQLERAFHEQFYMGQSKISLKELASVRRKTPESIDDYLNRFRLLKARCFTQVPEHELVEMAAGGLDYSIRKKLDTQHLRYMAQLADRVRQVERLKAEKARSSKHQRQQRLSLQEAQKTEDNKGKQVVEATRRPLKERLSQPLADQNVDDKIEEENLEDEDLLDSDPEFDVLVNVVSILPAEYDVWSEVTEGEDEFDESELALHKPIINMALEATMLQENMAVEANNCENGKLLPMTQKLDCIYDEEPLGFEKDPSSSSQKMQAQDPLEEIDIGDGSIKRPTYISANIPKDLRDKLVELLKEFKDCFASDYNEMPANALLKRFDSIDIEHVPRIENQEANDLAQIASGYKVSKEKLEQLIEIKEKLISNEPMQLDLSMPKLEGAEMSPNDINNSDKEMNYDEFQIFVIDNLVDGDWRKPIVEYLENPIGSAPRKIKYRASNYVIIGNELFKKTLEGVLLKCLSENEAYIAISDVHSGACGSHQSGHKMKWLLVRQGMYWPSMLKDCIDFAKEFKGKWRYQPITIGV</sequence>